<keyword evidence="3" id="KW-1185">Reference proteome</keyword>
<dbReference type="Proteomes" id="UP000683360">
    <property type="component" value="Unassembled WGS sequence"/>
</dbReference>
<gene>
    <name evidence="2" type="ORF">MEDL_9759</name>
</gene>
<organism evidence="2 3">
    <name type="scientific">Mytilus edulis</name>
    <name type="common">Blue mussel</name>
    <dbReference type="NCBI Taxonomy" id="6550"/>
    <lineage>
        <taxon>Eukaryota</taxon>
        <taxon>Metazoa</taxon>
        <taxon>Spiralia</taxon>
        <taxon>Lophotrochozoa</taxon>
        <taxon>Mollusca</taxon>
        <taxon>Bivalvia</taxon>
        <taxon>Autobranchia</taxon>
        <taxon>Pteriomorphia</taxon>
        <taxon>Mytilida</taxon>
        <taxon>Mytiloidea</taxon>
        <taxon>Mytilidae</taxon>
        <taxon>Mytilinae</taxon>
        <taxon>Mytilus</taxon>
    </lineage>
</organism>
<sequence>MAQHELRCKFGVELLQLDYLKVAVFASADNLTPFGTATQSSSFSSNYGKPEFAINPPISNAWSFTLCSHTHVDNSSTISISRRMDGFKLCVTNTSTIPPESDVCYEDPDPGFPNITQTITFNHLGKFVIYYDNKGSTETSGRIDGPVIELCYVAINGCQKNFWGNNCASSCAEHCIESSCFPGNGSCIWGCNPIDCLHDICNKVTAVCTDGCKERRTGNHCNKYNLASYSLVTQIPNGSVPASLVIDGDKFSCSRTKGSSVTFQVDLMEASIVTGILLTFGEINSTEGDHAVYASNTSSACNSGRHGENCVEECSANCLIPQCNHETGECINGCKDGWQGLNCIQKCPTGQFGKNCSEFCEGCLSRMCSNVDGLCENTTACNPGYIYEEYCNKRDCPSGGCKNGWQGESCDEVSTKSGSVAAADNSVISTQIGLFIGGFLLGALTMLATYLLVIIKRKLRTKQGKEKETDKTQSSTTDGWIQFYVSNTSTIPPHGYDLCYQDPAGYPYPAVTQTISCNQLGQYVIYYDDVPARGESGSVIGLCYVAING</sequence>
<keyword evidence="1" id="KW-0812">Transmembrane</keyword>
<keyword evidence="1" id="KW-1133">Transmembrane helix</keyword>
<dbReference type="EMBL" id="CAJPWZ010000493">
    <property type="protein sequence ID" value="CAG2194762.1"/>
    <property type="molecule type" value="Genomic_DNA"/>
</dbReference>
<keyword evidence="1" id="KW-0472">Membrane</keyword>
<feature type="transmembrane region" description="Helical" evidence="1">
    <location>
        <begin position="432"/>
        <end position="455"/>
    </location>
</feature>
<evidence type="ECO:0000256" key="1">
    <source>
        <dbReference type="SAM" id="Phobius"/>
    </source>
</evidence>
<protein>
    <submittedName>
        <fullName evidence="2">Uncharacterized protein</fullName>
    </submittedName>
</protein>
<comment type="caution">
    <text evidence="2">The sequence shown here is derived from an EMBL/GenBank/DDBJ whole genome shotgun (WGS) entry which is preliminary data.</text>
</comment>
<dbReference type="PANTHER" id="PTHR24035">
    <property type="entry name" value="MULTIPLE EPIDERMAL GROWTH FACTOR-LIKE DOMAINS PROTEIN"/>
    <property type="match status" value="1"/>
</dbReference>
<dbReference type="Gene3D" id="2.170.300.10">
    <property type="entry name" value="Tie2 ligand-binding domain superfamily"/>
    <property type="match status" value="1"/>
</dbReference>
<dbReference type="PANTHER" id="PTHR24035:SF109">
    <property type="entry name" value="PROTEIN DRAPER"/>
    <property type="match status" value="1"/>
</dbReference>
<reference evidence="2" key="1">
    <citation type="submission" date="2021-03" db="EMBL/GenBank/DDBJ databases">
        <authorList>
            <person name="Bekaert M."/>
        </authorList>
    </citation>
    <scope>NUCLEOTIDE SEQUENCE</scope>
</reference>
<dbReference type="OrthoDB" id="10252017at2759"/>
<name>A0A8S3QM89_MYTED</name>
<dbReference type="AlphaFoldDB" id="A0A8S3QM89"/>
<dbReference type="InterPro" id="IPR052108">
    <property type="entry name" value="MEGF/SIB"/>
</dbReference>
<accession>A0A8S3QM89</accession>
<evidence type="ECO:0000313" key="3">
    <source>
        <dbReference type="Proteomes" id="UP000683360"/>
    </source>
</evidence>
<evidence type="ECO:0000313" key="2">
    <source>
        <dbReference type="EMBL" id="CAG2194762.1"/>
    </source>
</evidence>
<proteinExistence type="predicted"/>